<evidence type="ECO:0000313" key="7">
    <source>
        <dbReference type="Proteomes" id="UP001291912"/>
    </source>
</evidence>
<name>A0ABU5N4A9_9MICO</name>
<feature type="domain" description="HpaB/PvcC/4-BUDH N-terminal" evidence="5">
    <location>
        <begin position="3"/>
        <end position="259"/>
    </location>
</feature>
<dbReference type="Pfam" id="PF11794">
    <property type="entry name" value="HpaB_N"/>
    <property type="match status" value="1"/>
</dbReference>
<dbReference type="EMBL" id="JAWJYN010000001">
    <property type="protein sequence ID" value="MDZ8160928.1"/>
    <property type="molecule type" value="Genomic_DNA"/>
</dbReference>
<dbReference type="Gene3D" id="2.40.110.10">
    <property type="entry name" value="Butyryl-CoA Dehydrogenase, subunit A, domain 2"/>
    <property type="match status" value="1"/>
</dbReference>
<dbReference type="RefSeq" id="WP_241747911.1">
    <property type="nucleotide sequence ID" value="NZ_BAAAPT010000001.1"/>
</dbReference>
<evidence type="ECO:0000256" key="1">
    <source>
        <dbReference type="ARBA" id="ARBA00022630"/>
    </source>
</evidence>
<keyword evidence="1" id="KW-0285">Flavoprotein</keyword>
<dbReference type="PIRSF" id="PIRSF000331">
    <property type="entry name" value="HpaA_HpaB"/>
    <property type="match status" value="1"/>
</dbReference>
<keyword evidence="7" id="KW-1185">Reference proteome</keyword>
<sequence length="477" mass="52014">MRTGQEYLDALSDGRDIRVDGRRVENVAVDPAFTGVAQTTAALYDQALRSESRLLDPETGRHLIYAIPRTSEASDARRAALEEWSEATHGFIGRGADHVSGLLAGFASKPELFHDTERPHSGKVVEFHEYAASRSLWITNAIVPPQANPADPTSHVRPVEVVDEGPEGIVVDGAQMLASGGAVADELFVTCVRPLAPGEERRALSFVVPLNAPGLRLISRRPYATLGSPFDYPLAARFDESDAMVTFDQVVIPWERVFLVGDRAGLQAQFFDTAAHQLGNIQAIIRLSAKLRFITGLASLAAKANGREKSESVRNAVADISMIATTIEAFVESAYARAKVDDVGVVRPDGQFLYAALGMQTDVYPRAIKLLGELVGGGVIQLPASVADLRDPTERASMQRLMGSGENGLDERVKLFKLVWDAVGTEFAGRHVQYERFYSGSPAVVKNYAHRNYPFARAESDVRDFLAGYDLEDEARD</sequence>
<evidence type="ECO:0000256" key="2">
    <source>
        <dbReference type="ARBA" id="ARBA00022827"/>
    </source>
</evidence>
<dbReference type="SUPFAM" id="SSF56645">
    <property type="entry name" value="Acyl-CoA dehydrogenase NM domain-like"/>
    <property type="match status" value="1"/>
</dbReference>
<feature type="domain" description="HpaB/PvcC/4-BUDH C-terminal" evidence="4">
    <location>
        <begin position="268"/>
        <end position="466"/>
    </location>
</feature>
<organism evidence="6 7">
    <name type="scientific">Microbacterium aquimaris</name>
    <dbReference type="NCBI Taxonomy" id="459816"/>
    <lineage>
        <taxon>Bacteria</taxon>
        <taxon>Bacillati</taxon>
        <taxon>Actinomycetota</taxon>
        <taxon>Actinomycetes</taxon>
        <taxon>Micrococcales</taxon>
        <taxon>Microbacteriaceae</taxon>
        <taxon>Microbacterium</taxon>
    </lineage>
</organism>
<keyword evidence="2" id="KW-0274">FAD</keyword>
<dbReference type="InterPro" id="IPR004925">
    <property type="entry name" value="HpaB/PvcC/4-BUDH"/>
</dbReference>
<dbReference type="Proteomes" id="UP001291912">
    <property type="component" value="Unassembled WGS sequence"/>
</dbReference>
<dbReference type="InterPro" id="IPR036250">
    <property type="entry name" value="AcylCo_DH-like_C"/>
</dbReference>
<evidence type="ECO:0000313" key="6">
    <source>
        <dbReference type="EMBL" id="MDZ8160928.1"/>
    </source>
</evidence>
<dbReference type="PANTHER" id="PTHR36117">
    <property type="entry name" value="4-HYDROXYPHENYLACETATE 3-MONOOXYGENASE-RELATED"/>
    <property type="match status" value="1"/>
</dbReference>
<dbReference type="InterPro" id="IPR046373">
    <property type="entry name" value="Acyl-CoA_Oxase/DH_mid-dom_sf"/>
</dbReference>
<evidence type="ECO:0000256" key="3">
    <source>
        <dbReference type="ARBA" id="ARBA00023002"/>
    </source>
</evidence>
<dbReference type="SUPFAM" id="SSF47203">
    <property type="entry name" value="Acyl-CoA dehydrogenase C-terminal domain-like"/>
    <property type="match status" value="1"/>
</dbReference>
<dbReference type="Gene3D" id="1.10.3140.10">
    <property type="entry name" value="4-hydroxybutyryl-coa dehydratase, domain 1"/>
    <property type="match status" value="1"/>
</dbReference>
<dbReference type="InterPro" id="IPR024674">
    <property type="entry name" value="HpaB/PvcC/4-BUDH_N"/>
</dbReference>
<gene>
    <name evidence="6" type="ORF">R2Q92_03710</name>
</gene>
<protein>
    <submittedName>
        <fullName evidence="6">4-hydroxyphenylacetate 3-hydroxylase N-terminal domain-containing protein</fullName>
    </submittedName>
</protein>
<evidence type="ECO:0000259" key="4">
    <source>
        <dbReference type="Pfam" id="PF03241"/>
    </source>
</evidence>
<keyword evidence="3" id="KW-0560">Oxidoreductase</keyword>
<reference evidence="6 7" key="1">
    <citation type="submission" date="2023-10" db="EMBL/GenBank/DDBJ databases">
        <title>Microbacterium xanthum sp. nov., isolated from seaweed.</title>
        <authorList>
            <person name="Lee S.D."/>
        </authorList>
    </citation>
    <scope>NUCLEOTIDE SEQUENCE [LARGE SCALE GENOMIC DNA]</scope>
    <source>
        <strain evidence="6 7">KCTC 19124</strain>
    </source>
</reference>
<dbReference type="Gene3D" id="1.20.140.10">
    <property type="entry name" value="Butyryl-CoA Dehydrogenase, subunit A, domain 3"/>
    <property type="match status" value="1"/>
</dbReference>
<evidence type="ECO:0000259" key="5">
    <source>
        <dbReference type="Pfam" id="PF11794"/>
    </source>
</evidence>
<proteinExistence type="predicted"/>
<dbReference type="InterPro" id="IPR009100">
    <property type="entry name" value="AcylCoA_DH/oxidase_NM_dom_sf"/>
</dbReference>
<dbReference type="InterPro" id="IPR024719">
    <property type="entry name" value="HpaB/PvcC/4-BUDH_C"/>
</dbReference>
<dbReference type="Pfam" id="PF03241">
    <property type="entry name" value="HpaB"/>
    <property type="match status" value="1"/>
</dbReference>
<dbReference type="PANTHER" id="PTHR36117:SF3">
    <property type="entry name" value="4-HYDROXYPHENYLACETATE 3-MONOOXYGENASE-RELATED"/>
    <property type="match status" value="1"/>
</dbReference>
<comment type="caution">
    <text evidence="6">The sequence shown here is derived from an EMBL/GenBank/DDBJ whole genome shotgun (WGS) entry which is preliminary data.</text>
</comment>
<accession>A0ABU5N4A9</accession>